<reference evidence="1" key="1">
    <citation type="journal article" date="2015" name="J. Antimicrob. Chemother.">
        <title>Coexistence of a novel KPC-2-encoding MDR plasmid and an NDM-1-encoding pNDM-HN380-like plasmid in a clinical isolate of Citrobacter freundii.</title>
        <authorList>
            <person name="Feng J."/>
            <person name="Qiu Y."/>
            <person name="Yin Z."/>
            <person name="Chen W."/>
            <person name="Yang H."/>
            <person name="Yang W."/>
            <person name="Wang J."/>
            <person name="Gao Y."/>
            <person name="Zhou D."/>
        </authorList>
    </citation>
    <scope>NUCLEOTIDE SEQUENCE</scope>
    <source>
        <strain evidence="1">112298</strain>
        <plasmid evidence="1">p112298-KPC</plasmid>
    </source>
</reference>
<sequence>MNRHHQDSLLDAVRQGEEGHETAAKSRYLVCAYSVFNTAGIHIPDPKIALRNQAEGRRTGGRCNTGLRIR</sequence>
<dbReference type="AlphaFoldDB" id="A0A0K2CRT2"/>
<gene>
    <name evidence="1" type="primary">flmC</name>
    <name evidence="1" type="ORF">p112298KPC_074</name>
</gene>
<name>A0A0K2CRT2_CITFR</name>
<geneLocation type="plasmid" evidence="1">
    <name>p112298-KPC</name>
</geneLocation>
<keyword evidence="1" id="KW-0614">Plasmid</keyword>
<dbReference type="Pfam" id="PF17496">
    <property type="entry name" value="DUF5431"/>
    <property type="match status" value="1"/>
</dbReference>
<protein>
    <submittedName>
        <fullName evidence="1">FlmC-like protein</fullName>
    </submittedName>
</protein>
<proteinExistence type="predicted"/>
<organism evidence="1">
    <name type="scientific">Citrobacter freundii</name>
    <dbReference type="NCBI Taxonomy" id="546"/>
    <lineage>
        <taxon>Bacteria</taxon>
        <taxon>Pseudomonadati</taxon>
        <taxon>Pseudomonadota</taxon>
        <taxon>Gammaproteobacteria</taxon>
        <taxon>Enterobacterales</taxon>
        <taxon>Enterobacteriaceae</taxon>
        <taxon>Citrobacter</taxon>
        <taxon>Citrobacter freundii complex</taxon>
    </lineage>
</organism>
<dbReference type="InterPro" id="IPR035273">
    <property type="entry name" value="DUF5431"/>
</dbReference>
<dbReference type="EMBL" id="KP987215">
    <property type="protein sequence ID" value="ALA08753.1"/>
    <property type="molecule type" value="Genomic_DNA"/>
</dbReference>
<evidence type="ECO:0000313" key="1">
    <source>
        <dbReference type="EMBL" id="ALA08753.1"/>
    </source>
</evidence>
<accession>A0A0K2CRT2</accession>